<accession>A0A7X0XC53</accession>
<protein>
    <submittedName>
        <fullName evidence="1">Uncharacterized protein</fullName>
    </submittedName>
</protein>
<evidence type="ECO:0000313" key="1">
    <source>
        <dbReference type="EMBL" id="MBC1491414.1"/>
    </source>
</evidence>
<dbReference type="AlphaFoldDB" id="A0A7X0XC53"/>
<name>A0A7X0XC53_9LIST</name>
<reference evidence="1 2" key="1">
    <citation type="submission" date="2020-03" db="EMBL/GenBank/DDBJ databases">
        <title>Soil Listeria distribution.</title>
        <authorList>
            <person name="Liao J."/>
            <person name="Wiedmann M."/>
        </authorList>
    </citation>
    <scope>NUCLEOTIDE SEQUENCE [LARGE SCALE GENOMIC DNA]</scope>
    <source>
        <strain evidence="1 2">FSL L7-1547</strain>
    </source>
</reference>
<dbReference type="EMBL" id="JAASTX010000006">
    <property type="protein sequence ID" value="MBC1491414.1"/>
    <property type="molecule type" value="Genomic_DNA"/>
</dbReference>
<comment type="caution">
    <text evidence="1">The sequence shown here is derived from an EMBL/GenBank/DDBJ whole genome shotgun (WGS) entry which is preliminary data.</text>
</comment>
<proteinExistence type="predicted"/>
<sequence length="89" mass="10691">MTQNEKDRFQLESLRKYIDPNDAQMPAKKTQKMLFELADRLLTERENAEVVYRDSSYSDTEFWREDELGCFKKHMQLTKGIWIPVEEAE</sequence>
<dbReference type="Proteomes" id="UP000533953">
    <property type="component" value="Unassembled WGS sequence"/>
</dbReference>
<organism evidence="1 2">
    <name type="scientific">Listeria booriae</name>
    <dbReference type="NCBI Taxonomy" id="1552123"/>
    <lineage>
        <taxon>Bacteria</taxon>
        <taxon>Bacillati</taxon>
        <taxon>Bacillota</taxon>
        <taxon>Bacilli</taxon>
        <taxon>Bacillales</taxon>
        <taxon>Listeriaceae</taxon>
        <taxon>Listeria</taxon>
    </lineage>
</organism>
<gene>
    <name evidence="1" type="ORF">HCI99_06205</name>
</gene>
<dbReference type="RefSeq" id="WP_185417172.1">
    <property type="nucleotide sequence ID" value="NZ_JAARQU010000001.1"/>
</dbReference>
<evidence type="ECO:0000313" key="2">
    <source>
        <dbReference type="Proteomes" id="UP000533953"/>
    </source>
</evidence>